<comment type="function">
    <text evidence="6">Catalyzes the 2'-O-methylation of the ribose of cytidine 1402 (C1402) in 16S rRNA.</text>
</comment>
<gene>
    <name evidence="6 9" type="primary">rsmI</name>
    <name evidence="9" type="ORF">DLJ53_02210</name>
</gene>
<evidence type="ECO:0000256" key="3">
    <source>
        <dbReference type="ARBA" id="ARBA00022603"/>
    </source>
</evidence>
<dbReference type="GO" id="GO:0070677">
    <property type="term" value="F:rRNA (cytosine-2'-O-)-methyltransferase activity"/>
    <property type="evidence" value="ECO:0007669"/>
    <property type="project" value="UniProtKB-UniRule"/>
</dbReference>
<comment type="catalytic activity">
    <reaction evidence="6">
        <text>cytidine(1402) in 16S rRNA + S-adenosyl-L-methionine = 2'-O-methylcytidine(1402) in 16S rRNA + S-adenosyl-L-homocysteine + H(+)</text>
        <dbReference type="Rhea" id="RHEA:42924"/>
        <dbReference type="Rhea" id="RHEA-COMP:10285"/>
        <dbReference type="Rhea" id="RHEA-COMP:10286"/>
        <dbReference type="ChEBI" id="CHEBI:15378"/>
        <dbReference type="ChEBI" id="CHEBI:57856"/>
        <dbReference type="ChEBI" id="CHEBI:59789"/>
        <dbReference type="ChEBI" id="CHEBI:74495"/>
        <dbReference type="ChEBI" id="CHEBI:82748"/>
        <dbReference type="EC" id="2.1.1.198"/>
    </reaction>
</comment>
<comment type="caution">
    <text evidence="9">The sequence shown here is derived from an EMBL/GenBank/DDBJ whole genome shotgun (WGS) entry which is preliminary data.</text>
</comment>
<dbReference type="GO" id="GO:0005737">
    <property type="term" value="C:cytoplasm"/>
    <property type="evidence" value="ECO:0007669"/>
    <property type="project" value="UniProtKB-SubCell"/>
</dbReference>
<sequence length="291" mass="30628">MARRTFVVDGVSLNADPAPPGLHIVATPIGNLGDITLRALKTLAGADMVAAEDTRHTGRLLQHFGIDAHLVRYDEHGAAAQRPRLLADLAEGRSVALVSDAGTPLISDPGYRLVREARDAGIAVHAVPGPAAPMAAASVAGLPTDSLLFVGFLPPRHAARVERIRELMAVPATLVFFEAPHRLAETLADLAGTLGPREAAVARELTKRFETVDRAPLGELAERYAGTETKGEIVLLVGPPAERGEIDEAEVDALLAAALDKLPASAAAADVARATGLKRRDLYKRALAMKS</sequence>
<dbReference type="Pfam" id="PF23016">
    <property type="entry name" value="RsmI_C"/>
    <property type="match status" value="1"/>
</dbReference>
<dbReference type="OrthoDB" id="9809084at2"/>
<reference evidence="9 10" key="1">
    <citation type="submission" date="2018-05" db="EMBL/GenBank/DDBJ databases">
        <title>Acuticoccus sediminis sp. nov., isolated from deep-sea sediment of Indian Ocean.</title>
        <authorList>
            <person name="Liu X."/>
            <person name="Lai Q."/>
            <person name="Du Y."/>
            <person name="Sun F."/>
            <person name="Zhang X."/>
            <person name="Wang S."/>
            <person name="Shao Z."/>
        </authorList>
    </citation>
    <scope>NUCLEOTIDE SEQUENCE [LARGE SCALE GENOMIC DNA]</scope>
    <source>
        <strain evidence="9 10">PTG4-2</strain>
    </source>
</reference>
<comment type="subcellular location">
    <subcellularLocation>
        <location evidence="6">Cytoplasm</location>
    </subcellularLocation>
</comment>
<dbReference type="EMBL" id="QHHQ01000001">
    <property type="protein sequence ID" value="RAI03353.1"/>
    <property type="molecule type" value="Genomic_DNA"/>
</dbReference>
<evidence type="ECO:0000313" key="10">
    <source>
        <dbReference type="Proteomes" id="UP000249590"/>
    </source>
</evidence>
<dbReference type="AlphaFoldDB" id="A0A8B2NVH4"/>
<dbReference type="FunFam" id="3.30.950.10:FF:000002">
    <property type="entry name" value="Ribosomal RNA small subunit methyltransferase I"/>
    <property type="match status" value="1"/>
</dbReference>
<dbReference type="InterPro" id="IPR053910">
    <property type="entry name" value="RsmI_HTH"/>
</dbReference>
<name>A0A8B2NVH4_9HYPH</name>
<keyword evidence="4 6" id="KW-0808">Transferase</keyword>
<dbReference type="Pfam" id="PF00590">
    <property type="entry name" value="TP_methylase"/>
    <property type="match status" value="1"/>
</dbReference>
<dbReference type="PROSITE" id="PS01296">
    <property type="entry name" value="RSMI"/>
    <property type="match status" value="1"/>
</dbReference>
<dbReference type="SUPFAM" id="SSF53790">
    <property type="entry name" value="Tetrapyrrole methylase"/>
    <property type="match status" value="1"/>
</dbReference>
<accession>A0A8B2NVH4</accession>
<dbReference type="PANTHER" id="PTHR46111">
    <property type="entry name" value="RIBOSOMAL RNA SMALL SUBUNIT METHYLTRANSFERASE I"/>
    <property type="match status" value="1"/>
</dbReference>
<organism evidence="9 10">
    <name type="scientific">Acuticoccus sediminis</name>
    <dbReference type="NCBI Taxonomy" id="2184697"/>
    <lineage>
        <taxon>Bacteria</taxon>
        <taxon>Pseudomonadati</taxon>
        <taxon>Pseudomonadota</taxon>
        <taxon>Alphaproteobacteria</taxon>
        <taxon>Hyphomicrobiales</taxon>
        <taxon>Amorphaceae</taxon>
        <taxon>Acuticoccus</taxon>
    </lineage>
</organism>
<feature type="domain" description="RsmI HTH" evidence="8">
    <location>
        <begin position="247"/>
        <end position="290"/>
    </location>
</feature>
<keyword evidence="2 6" id="KW-0698">rRNA processing</keyword>
<dbReference type="NCBIfam" id="TIGR00096">
    <property type="entry name" value="16S rRNA (cytidine(1402)-2'-O)-methyltransferase"/>
    <property type="match status" value="1"/>
</dbReference>
<dbReference type="Proteomes" id="UP000249590">
    <property type="component" value="Unassembled WGS sequence"/>
</dbReference>
<evidence type="ECO:0000256" key="6">
    <source>
        <dbReference type="HAMAP-Rule" id="MF_01877"/>
    </source>
</evidence>
<evidence type="ECO:0000256" key="1">
    <source>
        <dbReference type="ARBA" id="ARBA00022490"/>
    </source>
</evidence>
<evidence type="ECO:0000313" key="9">
    <source>
        <dbReference type="EMBL" id="RAI03353.1"/>
    </source>
</evidence>
<dbReference type="FunFam" id="3.40.1010.10:FF:000007">
    <property type="entry name" value="Ribosomal RNA small subunit methyltransferase I"/>
    <property type="match status" value="1"/>
</dbReference>
<evidence type="ECO:0000259" key="8">
    <source>
        <dbReference type="Pfam" id="PF23016"/>
    </source>
</evidence>
<dbReference type="EC" id="2.1.1.198" evidence="6"/>
<dbReference type="InterPro" id="IPR000878">
    <property type="entry name" value="4pyrrol_Mease"/>
</dbReference>
<dbReference type="InterPro" id="IPR018063">
    <property type="entry name" value="SAM_MeTrfase_RsmI_CS"/>
</dbReference>
<dbReference type="RefSeq" id="WP_111341955.1">
    <property type="nucleotide sequence ID" value="NZ_QHHQ01000001.1"/>
</dbReference>
<keyword evidence="1 6" id="KW-0963">Cytoplasm</keyword>
<protein>
    <recommendedName>
        <fullName evidence="6">Ribosomal RNA small subunit methyltransferase I</fullName>
        <ecNumber evidence="6">2.1.1.198</ecNumber>
    </recommendedName>
    <alternativeName>
        <fullName evidence="6">16S rRNA 2'-O-ribose C1402 methyltransferase</fullName>
    </alternativeName>
    <alternativeName>
        <fullName evidence="6">rRNA (cytidine-2'-O-)-methyltransferase RsmI</fullName>
    </alternativeName>
</protein>
<dbReference type="Gene3D" id="3.30.950.10">
    <property type="entry name" value="Methyltransferase, Cobalt-precorrin-4 Transmethylase, Domain 2"/>
    <property type="match status" value="1"/>
</dbReference>
<keyword evidence="3 6" id="KW-0489">Methyltransferase</keyword>
<keyword evidence="5 6" id="KW-0949">S-adenosyl-L-methionine</keyword>
<proteinExistence type="inferred from homology"/>
<keyword evidence="10" id="KW-1185">Reference proteome</keyword>
<comment type="similarity">
    <text evidence="6">Belongs to the methyltransferase superfamily. RsmI family.</text>
</comment>
<evidence type="ECO:0000256" key="2">
    <source>
        <dbReference type="ARBA" id="ARBA00022552"/>
    </source>
</evidence>
<dbReference type="Gene3D" id="3.40.1010.10">
    <property type="entry name" value="Cobalt-precorrin-4 Transmethylase, Domain 1"/>
    <property type="match status" value="1"/>
</dbReference>
<dbReference type="PIRSF" id="PIRSF005917">
    <property type="entry name" value="MTase_YraL"/>
    <property type="match status" value="1"/>
</dbReference>
<feature type="domain" description="Tetrapyrrole methylase" evidence="7">
    <location>
        <begin position="22"/>
        <end position="221"/>
    </location>
</feature>
<dbReference type="CDD" id="cd11648">
    <property type="entry name" value="RsmI"/>
    <property type="match status" value="1"/>
</dbReference>
<dbReference type="InterPro" id="IPR008189">
    <property type="entry name" value="rRNA_ssu_MeTfrase_I"/>
</dbReference>
<dbReference type="InterPro" id="IPR035996">
    <property type="entry name" value="4pyrrol_Methylase_sf"/>
</dbReference>
<evidence type="ECO:0000256" key="4">
    <source>
        <dbReference type="ARBA" id="ARBA00022679"/>
    </source>
</evidence>
<dbReference type="InterPro" id="IPR014777">
    <property type="entry name" value="4pyrrole_Mease_sub1"/>
</dbReference>
<evidence type="ECO:0000256" key="5">
    <source>
        <dbReference type="ARBA" id="ARBA00022691"/>
    </source>
</evidence>
<dbReference type="PANTHER" id="PTHR46111:SF1">
    <property type="entry name" value="RIBOSOMAL RNA SMALL SUBUNIT METHYLTRANSFERASE I"/>
    <property type="match status" value="1"/>
</dbReference>
<dbReference type="HAMAP" id="MF_01877">
    <property type="entry name" value="16SrRNA_methyltr_I"/>
    <property type="match status" value="1"/>
</dbReference>
<evidence type="ECO:0000259" key="7">
    <source>
        <dbReference type="Pfam" id="PF00590"/>
    </source>
</evidence>
<dbReference type="InterPro" id="IPR014776">
    <property type="entry name" value="4pyrrole_Mease_sub2"/>
</dbReference>